<dbReference type="CDD" id="cd02968">
    <property type="entry name" value="SCO"/>
    <property type="match status" value="1"/>
</dbReference>
<dbReference type="SUPFAM" id="SSF52833">
    <property type="entry name" value="Thioredoxin-like"/>
    <property type="match status" value="1"/>
</dbReference>
<dbReference type="InterPro" id="IPR003782">
    <property type="entry name" value="SCO1/SenC"/>
</dbReference>
<dbReference type="Proteomes" id="UP000060487">
    <property type="component" value="Unassembled WGS sequence"/>
</dbReference>
<keyword evidence="2" id="KW-0186">Copper</keyword>
<comment type="similarity">
    <text evidence="1">Belongs to the SCO1/2 family.</text>
</comment>
<dbReference type="InterPro" id="IPR013766">
    <property type="entry name" value="Thioredoxin_domain"/>
</dbReference>
<evidence type="ECO:0000256" key="1">
    <source>
        <dbReference type="ARBA" id="ARBA00010996"/>
    </source>
</evidence>
<dbReference type="InterPro" id="IPR036249">
    <property type="entry name" value="Thioredoxin-like_sf"/>
</dbReference>
<evidence type="ECO:0000256" key="2">
    <source>
        <dbReference type="ARBA" id="ARBA00023008"/>
    </source>
</evidence>
<evidence type="ECO:0000256" key="4">
    <source>
        <dbReference type="SAM" id="SignalP"/>
    </source>
</evidence>
<evidence type="ECO:0000313" key="6">
    <source>
        <dbReference type="EMBL" id="KWT88359.1"/>
    </source>
</evidence>
<gene>
    <name evidence="6" type="ORF">ASN18_1282</name>
</gene>
<reference evidence="6 7" key="1">
    <citation type="submission" date="2015-11" db="EMBL/GenBank/DDBJ databases">
        <authorList>
            <person name="Lin W."/>
        </authorList>
    </citation>
    <scope>NUCLEOTIDE SEQUENCE [LARGE SCALE GENOMIC DNA]</scope>
    <source>
        <strain evidence="6 7">HCH-1</strain>
    </source>
</reference>
<organism evidence="6 7">
    <name type="scientific">Candidatus Magnetominusculus xianensis</name>
    <dbReference type="NCBI Taxonomy" id="1748249"/>
    <lineage>
        <taxon>Bacteria</taxon>
        <taxon>Pseudomonadati</taxon>
        <taxon>Nitrospirota</taxon>
        <taxon>Nitrospiria</taxon>
        <taxon>Nitrospirales</taxon>
        <taxon>Nitrospiraceae</taxon>
        <taxon>Candidatus Magnetominusculus</taxon>
    </lineage>
</organism>
<keyword evidence="4" id="KW-0732">Signal</keyword>
<sequence length="281" mass="31171">MKSAASITLLIMCLLAGTLAWGFGPSTNSTQFDPSVLKIKEDDYLGKSAPDISMTDDLGKAVTLSTYAGKPLILSIIYFDCFQSCPVLNEGLATAIKDVDLRLGEDYNVITLSFDGKEKPALAQKFRKDLQVKMKSALPEFFDKWVFAVTTDADAKRFTDALGYRYFYSQLDKVFVHPNVYIFLSPDGKITRYLFGLYPLSMDVKLALLEAADGKVGKFPIIGKIALACYSYDTKIGGYKINVIFIMELLGFAFAGVTAVIVFFYARSLKKKKRVESFSTP</sequence>
<keyword evidence="3" id="KW-1133">Transmembrane helix</keyword>
<evidence type="ECO:0000256" key="3">
    <source>
        <dbReference type="SAM" id="Phobius"/>
    </source>
</evidence>
<keyword evidence="7" id="KW-1185">Reference proteome</keyword>
<keyword evidence="3" id="KW-0472">Membrane</keyword>
<comment type="caution">
    <text evidence="6">The sequence shown here is derived from an EMBL/GenBank/DDBJ whole genome shotgun (WGS) entry which is preliminary data.</text>
</comment>
<dbReference type="Gene3D" id="3.40.30.10">
    <property type="entry name" value="Glutaredoxin"/>
    <property type="match status" value="1"/>
</dbReference>
<feature type="domain" description="Thioredoxin" evidence="5">
    <location>
        <begin position="43"/>
        <end position="217"/>
    </location>
</feature>
<feature type="transmembrane region" description="Helical" evidence="3">
    <location>
        <begin position="243"/>
        <end position="266"/>
    </location>
</feature>
<proteinExistence type="inferred from homology"/>
<dbReference type="PANTHER" id="PTHR12151">
    <property type="entry name" value="ELECTRON TRANSPORT PROTIN SCO1/SENC FAMILY MEMBER"/>
    <property type="match status" value="1"/>
</dbReference>
<dbReference type="EMBL" id="LNQR01000043">
    <property type="protein sequence ID" value="KWT88359.1"/>
    <property type="molecule type" value="Genomic_DNA"/>
</dbReference>
<feature type="chain" id="PRO_5046814009" evidence="4">
    <location>
        <begin position="23"/>
        <end position="281"/>
    </location>
</feature>
<dbReference type="PROSITE" id="PS51352">
    <property type="entry name" value="THIOREDOXIN_2"/>
    <property type="match status" value="1"/>
</dbReference>
<protein>
    <submittedName>
        <fullName evidence="6">SCO1/SenC family protein</fullName>
    </submittedName>
</protein>
<feature type="signal peptide" evidence="4">
    <location>
        <begin position="1"/>
        <end position="22"/>
    </location>
</feature>
<evidence type="ECO:0000313" key="7">
    <source>
        <dbReference type="Proteomes" id="UP000060487"/>
    </source>
</evidence>
<evidence type="ECO:0000259" key="5">
    <source>
        <dbReference type="PROSITE" id="PS51352"/>
    </source>
</evidence>
<dbReference type="RefSeq" id="WP_085051921.1">
    <property type="nucleotide sequence ID" value="NZ_LNQR01000043.1"/>
</dbReference>
<keyword evidence="3" id="KW-0812">Transmembrane</keyword>
<accession>A0ABR5SG98</accession>
<name>A0ABR5SG98_9BACT</name>
<dbReference type="PANTHER" id="PTHR12151:SF8">
    <property type="entry name" value="THIOREDOXIN DOMAIN-CONTAINING PROTEIN"/>
    <property type="match status" value="1"/>
</dbReference>